<protein>
    <submittedName>
        <fullName evidence="1">Uncharacterized protein</fullName>
    </submittedName>
</protein>
<evidence type="ECO:0000313" key="2">
    <source>
        <dbReference type="Proteomes" id="UP001341840"/>
    </source>
</evidence>
<comment type="caution">
    <text evidence="1">The sequence shown here is derived from an EMBL/GenBank/DDBJ whole genome shotgun (WGS) entry which is preliminary data.</text>
</comment>
<name>A0ABU6TV26_9FABA</name>
<dbReference type="Proteomes" id="UP001341840">
    <property type="component" value="Unassembled WGS sequence"/>
</dbReference>
<accession>A0ABU6TV26</accession>
<reference evidence="1 2" key="1">
    <citation type="journal article" date="2023" name="Plants (Basel)">
        <title>Bridging the Gap: Combining Genomics and Transcriptomics Approaches to Understand Stylosanthes scabra, an Orphan Legume from the Brazilian Caatinga.</title>
        <authorList>
            <person name="Ferreira-Neto J.R.C."/>
            <person name="da Silva M.D."/>
            <person name="Binneck E."/>
            <person name="de Melo N.F."/>
            <person name="da Silva R.H."/>
            <person name="de Melo A.L.T.M."/>
            <person name="Pandolfi V."/>
            <person name="Bustamante F.O."/>
            <person name="Brasileiro-Vidal A.C."/>
            <person name="Benko-Iseppon A.M."/>
        </authorList>
    </citation>
    <scope>NUCLEOTIDE SEQUENCE [LARGE SCALE GENOMIC DNA]</scope>
    <source>
        <tissue evidence="1">Leaves</tissue>
    </source>
</reference>
<proteinExistence type="predicted"/>
<gene>
    <name evidence="1" type="ORF">PIB30_083378</name>
</gene>
<organism evidence="1 2">
    <name type="scientific">Stylosanthes scabra</name>
    <dbReference type="NCBI Taxonomy" id="79078"/>
    <lineage>
        <taxon>Eukaryota</taxon>
        <taxon>Viridiplantae</taxon>
        <taxon>Streptophyta</taxon>
        <taxon>Embryophyta</taxon>
        <taxon>Tracheophyta</taxon>
        <taxon>Spermatophyta</taxon>
        <taxon>Magnoliopsida</taxon>
        <taxon>eudicotyledons</taxon>
        <taxon>Gunneridae</taxon>
        <taxon>Pentapetalae</taxon>
        <taxon>rosids</taxon>
        <taxon>fabids</taxon>
        <taxon>Fabales</taxon>
        <taxon>Fabaceae</taxon>
        <taxon>Papilionoideae</taxon>
        <taxon>50 kb inversion clade</taxon>
        <taxon>dalbergioids sensu lato</taxon>
        <taxon>Dalbergieae</taxon>
        <taxon>Pterocarpus clade</taxon>
        <taxon>Stylosanthes</taxon>
    </lineage>
</organism>
<dbReference type="EMBL" id="JASCZI010091937">
    <property type="protein sequence ID" value="MED6151528.1"/>
    <property type="molecule type" value="Genomic_DNA"/>
</dbReference>
<evidence type="ECO:0000313" key="1">
    <source>
        <dbReference type="EMBL" id="MED6151528.1"/>
    </source>
</evidence>
<sequence length="119" mass="13435">MGRPTLNRLGAVIATSILTMKFITDGGRCLLVDLEPPKKKMQERPKPKGDLQQVQIGQRPDQVTMIAKNLPEKLKESLAQFLKRNFSSHKLSIIYGSKPVAQKLQRMSPEKVVEIKKQV</sequence>
<keyword evidence="2" id="KW-1185">Reference proteome</keyword>